<dbReference type="RefSeq" id="WP_280161510.1">
    <property type="nucleotide sequence ID" value="NZ_CP093428.1"/>
</dbReference>
<reference evidence="1 2" key="1">
    <citation type="submission" date="2022-03" db="EMBL/GenBank/DDBJ databases">
        <title>Plant growth promoting endophytes with ACC deaminase activity.</title>
        <authorList>
            <person name="Charles T."/>
            <person name="Van Dyk A."/>
            <person name="Cheng J."/>
            <person name="Heil J."/>
        </authorList>
    </citation>
    <scope>NUCLEOTIDE SEQUENCE [LARGE SCALE GENOMIC DNA]</scope>
    <source>
        <strain evidence="1 2">8R6</strain>
    </source>
</reference>
<organism evidence="1 2">
    <name type="scientific">Pseudomonas migulae</name>
    <dbReference type="NCBI Taxonomy" id="78543"/>
    <lineage>
        <taxon>Bacteria</taxon>
        <taxon>Pseudomonadati</taxon>
        <taxon>Pseudomonadota</taxon>
        <taxon>Gammaproteobacteria</taxon>
        <taxon>Pseudomonadales</taxon>
        <taxon>Pseudomonadaceae</taxon>
        <taxon>Pseudomonas</taxon>
    </lineage>
</organism>
<dbReference type="Proteomes" id="UP001243713">
    <property type="component" value="Chromosome"/>
</dbReference>
<name>A0ABY8MM73_9PSED</name>
<gene>
    <name evidence="1" type="ORF">MOQ58_17555</name>
</gene>
<sequence>MKALFIGAGATYDCGMPLVGELTAEIRRWLTPEKLTLFNENWKCQGGGWSSDVICTLISLLKNKSLHYENIIGAIEVEYSRERDKDKRQEYYAVLGFLLQVVYGLLLERQVINARYALSALDDFTSLKEMAEENKPLWVFSLNHDCIIEMLATKTEIPLKSGFNESINLTMRAADGSPQNIAFERLSRSSIDSNSFDFFRHGEFGINLVKLHGSLDIFGQDDELNYLKVKPLGNDPESYIAQLKLIDKINQDISVRDGVGCTNENIYEDERGEIQFLRKSLLSGAHKFTKKLSQIAPSEFLSLFKGNLNYADELICIGYSFGDKHIDEQIIEWMSFLKSRKLTVVNPGIKECPDKMKHLSSQVYCKELGAADYFIQLKNGRSTALQNALRKIRAEAREKIRRELMSNA</sequence>
<accession>A0ABY8MM73</accession>
<protein>
    <recommendedName>
        <fullName evidence="3">SIR2-like domain-containing protein</fullName>
    </recommendedName>
</protein>
<dbReference type="EMBL" id="CP093428">
    <property type="protein sequence ID" value="WGK88339.1"/>
    <property type="molecule type" value="Genomic_DNA"/>
</dbReference>
<proteinExistence type="predicted"/>
<keyword evidence="2" id="KW-1185">Reference proteome</keyword>
<evidence type="ECO:0000313" key="2">
    <source>
        <dbReference type="Proteomes" id="UP001243713"/>
    </source>
</evidence>
<evidence type="ECO:0000313" key="1">
    <source>
        <dbReference type="EMBL" id="WGK88339.1"/>
    </source>
</evidence>
<evidence type="ECO:0008006" key="3">
    <source>
        <dbReference type="Google" id="ProtNLM"/>
    </source>
</evidence>